<dbReference type="InterPro" id="IPR052367">
    <property type="entry name" value="Thiosulfate_ST/Rhodanese-like"/>
</dbReference>
<dbReference type="PROSITE" id="PS50206">
    <property type="entry name" value="RHODANESE_3"/>
    <property type="match status" value="1"/>
</dbReference>
<evidence type="ECO:0000256" key="1">
    <source>
        <dbReference type="SAM" id="Phobius"/>
    </source>
</evidence>
<dbReference type="Gene3D" id="3.40.250.10">
    <property type="entry name" value="Rhodanese-like domain"/>
    <property type="match status" value="1"/>
</dbReference>
<feature type="domain" description="Rhodanese" evidence="2">
    <location>
        <begin position="134"/>
        <end position="234"/>
    </location>
</feature>
<dbReference type="PANTHER" id="PTHR45431:SF3">
    <property type="entry name" value="RHODANESE-LIKE DOMAIN-CONTAINING PROTEIN 15, CHLOROPLASTIC"/>
    <property type="match status" value="1"/>
</dbReference>
<dbReference type="AlphaFoldDB" id="A0A382VLH9"/>
<evidence type="ECO:0000313" key="3">
    <source>
        <dbReference type="EMBL" id="SVD47396.1"/>
    </source>
</evidence>
<accession>A0A382VLH9</accession>
<proteinExistence type="predicted"/>
<dbReference type="SMART" id="SM00450">
    <property type="entry name" value="RHOD"/>
    <property type="match status" value="1"/>
</dbReference>
<name>A0A382VLH9_9ZZZZ</name>
<feature type="non-terminal residue" evidence="3">
    <location>
        <position position="1"/>
    </location>
</feature>
<protein>
    <recommendedName>
        <fullName evidence="2">Rhodanese domain-containing protein</fullName>
    </recommendedName>
</protein>
<organism evidence="3">
    <name type="scientific">marine metagenome</name>
    <dbReference type="NCBI Taxonomy" id="408172"/>
    <lineage>
        <taxon>unclassified sequences</taxon>
        <taxon>metagenomes</taxon>
        <taxon>ecological metagenomes</taxon>
    </lineage>
</organism>
<dbReference type="SUPFAM" id="SSF52821">
    <property type="entry name" value="Rhodanese/Cell cycle control phosphatase"/>
    <property type="match status" value="1"/>
</dbReference>
<keyword evidence="1" id="KW-0472">Membrane</keyword>
<dbReference type="PANTHER" id="PTHR45431">
    <property type="entry name" value="RHODANESE-LIKE DOMAIN-CONTAINING PROTEIN 15, CHLOROPLASTIC"/>
    <property type="match status" value="1"/>
</dbReference>
<gene>
    <name evidence="3" type="ORF">METZ01_LOCUS400250</name>
</gene>
<reference evidence="3" key="1">
    <citation type="submission" date="2018-05" db="EMBL/GenBank/DDBJ databases">
        <authorList>
            <person name="Lanie J.A."/>
            <person name="Ng W.-L."/>
            <person name="Kazmierczak K.M."/>
            <person name="Andrzejewski T.M."/>
            <person name="Davidsen T.M."/>
            <person name="Wayne K.J."/>
            <person name="Tettelin H."/>
            <person name="Glass J.I."/>
            <person name="Rusch D."/>
            <person name="Podicherti R."/>
            <person name="Tsui H.-C.T."/>
            <person name="Winkler M.E."/>
        </authorList>
    </citation>
    <scope>NUCLEOTIDE SEQUENCE</scope>
</reference>
<evidence type="ECO:0000259" key="2">
    <source>
        <dbReference type="PROSITE" id="PS50206"/>
    </source>
</evidence>
<keyword evidence="1" id="KW-1133">Transmembrane helix</keyword>
<feature type="transmembrane region" description="Helical" evidence="1">
    <location>
        <begin position="15"/>
        <end position="34"/>
    </location>
</feature>
<sequence length="267" mass="29341">CPHCLSFWISLSGTAILWAFSGLSALEFALFLLIGWRGAYFINRAVDRREAAAEAPVIDCIQCGKSPQPSSDQSFIERGSLTFCSTNCWFTYLRQRPIPRDQLLGAGGEIQRQEIYPMSYKDVTTAEAQQLLESDGEHRYVDVRSIPEFQNGHPQGSFNVPVMHREAAGMVPNPDFLTVMQVHFEQDTPLLIGCQSGVRSVRAAEALVASGYTQVMNVTGGFGGVRDQSGAVVEKGWFELALPVDYGDPDERSYEALHGQRQTGGGA</sequence>
<keyword evidence="1" id="KW-0812">Transmembrane</keyword>
<dbReference type="Pfam" id="PF00581">
    <property type="entry name" value="Rhodanese"/>
    <property type="match status" value="1"/>
</dbReference>
<dbReference type="InterPro" id="IPR036873">
    <property type="entry name" value="Rhodanese-like_dom_sf"/>
</dbReference>
<dbReference type="EMBL" id="UINC01152953">
    <property type="protein sequence ID" value="SVD47396.1"/>
    <property type="molecule type" value="Genomic_DNA"/>
</dbReference>
<dbReference type="InterPro" id="IPR001763">
    <property type="entry name" value="Rhodanese-like_dom"/>
</dbReference>